<dbReference type="EMBL" id="KV014876">
    <property type="protein sequence ID" value="KZV21816.1"/>
    <property type="molecule type" value="Genomic_DNA"/>
</dbReference>
<feature type="domain" description="Remorin C-terminal" evidence="3">
    <location>
        <begin position="151"/>
        <end position="256"/>
    </location>
</feature>
<sequence length="261" mass="28715">MATSLAEEVVTKNPYEPAAPPVVEKSNPGVEDKPVIEPPPAEVVKKNPEAAEPPLASVAEKPRHVVEDKPVVAPQEVAEKPSHVVEDKPVVAPQAVAEKPSHVVEEKPVVAPPPAEAAKPVATDVPEPDPKKSSKGSLDRDTTLAKLEGDKKLSYIKAWEDNEKSKVENRTQKKVAEIAAWENTKKASFDAELRKLEEKLESEKAYYAERVKNKVALIHKEAEEKRATIEAARRDEIFRAAEAANTYRTTKQIPKKSFGCF</sequence>
<evidence type="ECO:0000259" key="3">
    <source>
        <dbReference type="Pfam" id="PF03763"/>
    </source>
</evidence>
<comment type="similarity">
    <text evidence="1">Belongs to the remorin family.</text>
</comment>
<feature type="compositionally biased region" description="Basic and acidic residues" evidence="2">
    <location>
        <begin position="77"/>
        <end position="89"/>
    </location>
</feature>
<feature type="compositionally biased region" description="Basic and acidic residues" evidence="2">
    <location>
        <begin position="99"/>
        <end position="108"/>
    </location>
</feature>
<evidence type="ECO:0000256" key="2">
    <source>
        <dbReference type="SAM" id="MobiDB-lite"/>
    </source>
</evidence>
<feature type="region of interest" description="Disordered" evidence="2">
    <location>
        <begin position="1"/>
        <end position="144"/>
    </location>
</feature>
<name>A0A2Z7AK07_9LAMI</name>
<dbReference type="Proteomes" id="UP000250235">
    <property type="component" value="Unassembled WGS sequence"/>
</dbReference>
<reference evidence="4 5" key="1">
    <citation type="journal article" date="2015" name="Proc. Natl. Acad. Sci. U.S.A.">
        <title>The resurrection genome of Boea hygrometrica: A blueprint for survival of dehydration.</title>
        <authorList>
            <person name="Xiao L."/>
            <person name="Yang G."/>
            <person name="Zhang L."/>
            <person name="Yang X."/>
            <person name="Zhao S."/>
            <person name="Ji Z."/>
            <person name="Zhou Q."/>
            <person name="Hu M."/>
            <person name="Wang Y."/>
            <person name="Chen M."/>
            <person name="Xu Y."/>
            <person name="Jin H."/>
            <person name="Xiao X."/>
            <person name="Hu G."/>
            <person name="Bao F."/>
            <person name="Hu Y."/>
            <person name="Wan P."/>
            <person name="Li L."/>
            <person name="Deng X."/>
            <person name="Kuang T."/>
            <person name="Xiang C."/>
            <person name="Zhu J.K."/>
            <person name="Oliver M.J."/>
            <person name="He Y."/>
        </authorList>
    </citation>
    <scope>NUCLEOTIDE SEQUENCE [LARGE SCALE GENOMIC DNA]</scope>
    <source>
        <strain evidence="5">cv. XS01</strain>
    </source>
</reference>
<dbReference type="PANTHER" id="PTHR31775">
    <property type="entry name" value="OS02G0117200 PROTEIN"/>
    <property type="match status" value="1"/>
</dbReference>
<gene>
    <name evidence="4" type="ORF">F511_13619</name>
</gene>
<dbReference type="Pfam" id="PF03763">
    <property type="entry name" value="Remorin_C"/>
    <property type="match status" value="1"/>
</dbReference>
<keyword evidence="5" id="KW-1185">Reference proteome</keyword>
<evidence type="ECO:0000313" key="4">
    <source>
        <dbReference type="EMBL" id="KZV21816.1"/>
    </source>
</evidence>
<organism evidence="4 5">
    <name type="scientific">Dorcoceras hygrometricum</name>
    <dbReference type="NCBI Taxonomy" id="472368"/>
    <lineage>
        <taxon>Eukaryota</taxon>
        <taxon>Viridiplantae</taxon>
        <taxon>Streptophyta</taxon>
        <taxon>Embryophyta</taxon>
        <taxon>Tracheophyta</taxon>
        <taxon>Spermatophyta</taxon>
        <taxon>Magnoliopsida</taxon>
        <taxon>eudicotyledons</taxon>
        <taxon>Gunneridae</taxon>
        <taxon>Pentapetalae</taxon>
        <taxon>asterids</taxon>
        <taxon>lamiids</taxon>
        <taxon>Lamiales</taxon>
        <taxon>Gesneriaceae</taxon>
        <taxon>Didymocarpoideae</taxon>
        <taxon>Trichosporeae</taxon>
        <taxon>Loxocarpinae</taxon>
        <taxon>Dorcoceras</taxon>
    </lineage>
</organism>
<proteinExistence type="inferred from homology"/>
<accession>A0A2Z7AK07</accession>
<feature type="compositionally biased region" description="Basic and acidic residues" evidence="2">
    <location>
        <begin position="60"/>
        <end position="70"/>
    </location>
</feature>
<dbReference type="PANTHER" id="PTHR31775:SF31">
    <property type="entry name" value="REMORIN-LIKE"/>
    <property type="match status" value="1"/>
</dbReference>
<protein>
    <submittedName>
        <fullName evidence="4">Remorin</fullName>
    </submittedName>
</protein>
<dbReference type="InterPro" id="IPR005516">
    <property type="entry name" value="Remorin_C"/>
</dbReference>
<dbReference type="OrthoDB" id="684343at2759"/>
<dbReference type="AlphaFoldDB" id="A0A2Z7AK07"/>
<evidence type="ECO:0000313" key="5">
    <source>
        <dbReference type="Proteomes" id="UP000250235"/>
    </source>
</evidence>
<evidence type="ECO:0000256" key="1">
    <source>
        <dbReference type="ARBA" id="ARBA00005711"/>
    </source>
</evidence>
<feature type="compositionally biased region" description="Basic and acidic residues" evidence="2">
    <location>
        <begin position="128"/>
        <end position="144"/>
    </location>
</feature>